<dbReference type="AlphaFoldDB" id="A0A6P5EF47"/>
<dbReference type="OrthoDB" id="412814at2759"/>
<evidence type="ECO:0000256" key="1">
    <source>
        <dbReference type="SAM" id="MobiDB-lite"/>
    </source>
</evidence>
<reference evidence="2" key="1">
    <citation type="journal article" date="2015" name="Nat. Genet.">
        <title>The pineapple genome and the evolution of CAM photosynthesis.</title>
        <authorList>
            <person name="Ming R."/>
            <person name="VanBuren R."/>
            <person name="Wai C.M."/>
            <person name="Tang H."/>
            <person name="Schatz M.C."/>
            <person name="Bowers J.E."/>
            <person name="Lyons E."/>
            <person name="Wang M.L."/>
            <person name="Chen J."/>
            <person name="Biggers E."/>
            <person name="Zhang J."/>
            <person name="Huang L."/>
            <person name="Zhang L."/>
            <person name="Miao W."/>
            <person name="Zhang J."/>
            <person name="Ye Z."/>
            <person name="Miao C."/>
            <person name="Lin Z."/>
            <person name="Wang H."/>
            <person name="Zhou H."/>
            <person name="Yim W.C."/>
            <person name="Priest H.D."/>
            <person name="Zheng C."/>
            <person name="Woodhouse M."/>
            <person name="Edger P.P."/>
            <person name="Guyot R."/>
            <person name="Guo H.B."/>
            <person name="Guo H."/>
            <person name="Zheng G."/>
            <person name="Singh R."/>
            <person name="Sharma A."/>
            <person name="Min X."/>
            <person name="Zheng Y."/>
            <person name="Lee H."/>
            <person name="Gurtowski J."/>
            <person name="Sedlazeck F.J."/>
            <person name="Harkess A."/>
            <person name="McKain M.R."/>
            <person name="Liao Z."/>
            <person name="Fang J."/>
            <person name="Liu J."/>
            <person name="Zhang X."/>
            <person name="Zhang Q."/>
            <person name="Hu W."/>
            <person name="Qin Y."/>
            <person name="Wang K."/>
            <person name="Chen L.Y."/>
            <person name="Shirley N."/>
            <person name="Lin Y.R."/>
            <person name="Liu L.Y."/>
            <person name="Hernandez A.G."/>
            <person name="Wright C.L."/>
            <person name="Bulone V."/>
            <person name="Tuskan G.A."/>
            <person name="Heath K."/>
            <person name="Zee F."/>
            <person name="Moore P.H."/>
            <person name="Sunkar R."/>
            <person name="Leebens-Mack J.H."/>
            <person name="Mockler T."/>
            <person name="Bennetzen J.L."/>
            <person name="Freeling M."/>
            <person name="Sankoff D."/>
            <person name="Paterson A.H."/>
            <person name="Zhu X."/>
            <person name="Yang X."/>
            <person name="Smith J.A."/>
            <person name="Cushman J.C."/>
            <person name="Paull R.E."/>
            <person name="Yu Q."/>
        </authorList>
    </citation>
    <scope>NUCLEOTIDE SEQUENCE [LARGE SCALE GENOMIC DNA]</scope>
    <source>
        <strain evidence="2">cv. F153</strain>
    </source>
</reference>
<gene>
    <name evidence="3" type="primary">LOC109705681</name>
</gene>
<feature type="region of interest" description="Disordered" evidence="1">
    <location>
        <begin position="16"/>
        <end position="61"/>
    </location>
</feature>
<dbReference type="GeneID" id="109705681"/>
<evidence type="ECO:0000313" key="2">
    <source>
        <dbReference type="Proteomes" id="UP000515123"/>
    </source>
</evidence>
<keyword evidence="2" id="KW-1185">Reference proteome</keyword>
<name>A0A6P5EF47_ANACO</name>
<dbReference type="Proteomes" id="UP000515123">
    <property type="component" value="Unplaced"/>
</dbReference>
<organism evidence="2 3">
    <name type="scientific">Ananas comosus</name>
    <name type="common">Pineapple</name>
    <name type="synonym">Ananas ananas</name>
    <dbReference type="NCBI Taxonomy" id="4615"/>
    <lineage>
        <taxon>Eukaryota</taxon>
        <taxon>Viridiplantae</taxon>
        <taxon>Streptophyta</taxon>
        <taxon>Embryophyta</taxon>
        <taxon>Tracheophyta</taxon>
        <taxon>Spermatophyta</taxon>
        <taxon>Magnoliopsida</taxon>
        <taxon>Liliopsida</taxon>
        <taxon>Poales</taxon>
        <taxon>Bromeliaceae</taxon>
        <taxon>Bromelioideae</taxon>
        <taxon>Ananas</taxon>
    </lineage>
</organism>
<protein>
    <submittedName>
        <fullName evidence="3">Uncharacterized protein LOC109705681</fullName>
    </submittedName>
</protein>
<accession>A0A6P5EF47</accession>
<dbReference type="RefSeq" id="XP_020082016.1">
    <property type="nucleotide sequence ID" value="XM_020226427.1"/>
</dbReference>
<evidence type="ECO:0000313" key="3">
    <source>
        <dbReference type="RefSeq" id="XP_020082016.1"/>
    </source>
</evidence>
<proteinExistence type="predicted"/>
<reference evidence="3" key="2">
    <citation type="submission" date="2025-08" db="UniProtKB">
        <authorList>
            <consortium name="RefSeq"/>
        </authorList>
    </citation>
    <scope>IDENTIFICATION</scope>
    <source>
        <tissue evidence="3">Leaf</tissue>
    </source>
</reference>
<feature type="compositionally biased region" description="Acidic residues" evidence="1">
    <location>
        <begin position="41"/>
        <end position="53"/>
    </location>
</feature>
<sequence>MTTYFLLSLPTLLNTRSTSRHPLIPPSSGAPEAVGSGAGAGDDDDDDHDEDTEPLFVPSASVTCGSTPPPVVFIGSKPRAFAACGSSTPTGGFAAGQPHLTGGFVAGQPHLRVASSSRTCASPHRAAPARPLVEPQVQAAPSLQASRRFKPSPARCLVEPQIYEVSSSWWKSLKNRRLQNWGGVVHEKGLLPQQLLRTTLEGEPPSRLTHLETGTAARPSSAGSLAVKLVLDEHGQLIVERLRVSPASTSPGARLNPSVS</sequence>